<keyword evidence="3" id="KW-1185">Reference proteome</keyword>
<protein>
    <submittedName>
        <fullName evidence="2">Zinc-ribbon-containing protein</fullName>
    </submittedName>
</protein>
<evidence type="ECO:0000313" key="2">
    <source>
        <dbReference type="EMBL" id="AHC54981.1"/>
    </source>
</evidence>
<reference evidence="2 3" key="1">
    <citation type="journal article" date="2014" name="Arch. Virol.">
        <title>Complete genome sequence of Tunisvirus, a new member of the proposed family Marseilleviridae.</title>
        <authorList>
            <person name="Aherfi S."/>
            <person name="Boughalmi M."/>
            <person name="Pagnier I."/>
            <person name="Fournous G."/>
            <person name="La Scola B."/>
            <person name="Raoult D."/>
            <person name="Colson P."/>
        </authorList>
    </citation>
    <scope>NUCLEOTIDE SEQUENCE [LARGE SCALE GENOMIC DNA]</scope>
    <source>
        <strain evidence="2 3">U484</strain>
    </source>
</reference>
<feature type="domain" description="DUF7487" evidence="1">
    <location>
        <begin position="266"/>
        <end position="362"/>
    </location>
</feature>
<organism evidence="2 3">
    <name type="scientific">Tunisvirus fontaine2</name>
    <dbReference type="NCBI Taxonomy" id="1421067"/>
    <lineage>
        <taxon>Viruses</taxon>
        <taxon>Varidnaviria</taxon>
        <taxon>Bamfordvirae</taxon>
        <taxon>Nucleocytoviricota</taxon>
        <taxon>Megaviricetes</taxon>
        <taxon>Pimascovirales</taxon>
        <taxon>Pimascovirales incertae sedis</taxon>
        <taxon>Marseilleviridae</taxon>
        <taxon>Losannavirus</taxon>
        <taxon>Losannavirus tunisense</taxon>
    </lineage>
</organism>
<feature type="domain" description="DUF7487" evidence="1">
    <location>
        <begin position="373"/>
        <end position="558"/>
    </location>
</feature>
<dbReference type="EMBL" id="KF483846">
    <property type="protein sequence ID" value="AHC54981.1"/>
    <property type="molecule type" value="Genomic_DNA"/>
</dbReference>
<name>V9SF85_9VIRU</name>
<gene>
    <name evidence="2" type="ORF">TNS_ORF263</name>
</gene>
<sequence length="578" mass="68028">MSQQEFFVSKPWKFSCETCQKETVKKGRNFLILPFCKSCVSATARIASQKGRVKPRTKEEYLSEREIQHQERKEFFESYGFDLLSPAQEYQGVYSELSALCPNKHTIKIKWNNFLGGVTKGKGCCSQCLFEKRKKPWEEIVAKFQEKNCEILLEQKDYKGNKQDIPYRCGCGREETVRLGNMNKEKWIGCLHCSKQRERVPWSVVKRTIEADGCILETKEENYTGITQKLWVSCGCCENKDYNMHFPVTLKEFRRGKRCPDCLKDRKEATCLRLYGVTNPAKNRQIMEKAEETRLRKFGVRYVMQRPDFVERAQATNLEKYGLKYAFMSQETHEKIVETMYKRYGRGCFLGTEEFKAELVKRYGDDCFTRTKEYKAIMMEKFGQEYYAQSADWKNKVLENFGSEQVFGTEKFKAIMMERYGVESALRSPLIMARWKESVMEHFGVEHPMQHPDVFEKWVASSYKTKTFVSQSGKEFLCQGFEPFCLHDLLEKEGYSEDDIATRGILPVPYFFEKSHVYFPDIYIEKENRLIEVKSEWTLEKDLEKNYAKIKACKELGFDVELRVYDRKGSILRIIKPE</sequence>
<evidence type="ECO:0000259" key="1">
    <source>
        <dbReference type="Pfam" id="PF24308"/>
    </source>
</evidence>
<dbReference type="InterPro" id="IPR055910">
    <property type="entry name" value="DUF7487"/>
</dbReference>
<dbReference type="Pfam" id="PF24308">
    <property type="entry name" value="DUF7487"/>
    <property type="match status" value="2"/>
</dbReference>
<evidence type="ECO:0000313" key="3">
    <source>
        <dbReference type="Proteomes" id="UP000232615"/>
    </source>
</evidence>
<dbReference type="Proteomes" id="UP000232615">
    <property type="component" value="Segment"/>
</dbReference>
<proteinExistence type="predicted"/>
<accession>V9SF85</accession>